<dbReference type="OrthoDB" id="5241041at2"/>
<keyword evidence="2" id="KW-0472">Membrane</keyword>
<dbReference type="PROSITE" id="PS50112">
    <property type="entry name" value="PAS"/>
    <property type="match status" value="1"/>
</dbReference>
<evidence type="ECO:0000256" key="2">
    <source>
        <dbReference type="SAM" id="Phobius"/>
    </source>
</evidence>
<dbReference type="SUPFAM" id="SSF55785">
    <property type="entry name" value="PYP-like sensor domain (PAS domain)"/>
    <property type="match status" value="1"/>
</dbReference>
<dbReference type="SUPFAM" id="SSF81606">
    <property type="entry name" value="PP2C-like"/>
    <property type="match status" value="1"/>
</dbReference>
<organism evidence="4 5">
    <name type="scientific">Solirubrobacter pauli</name>
    <dbReference type="NCBI Taxonomy" id="166793"/>
    <lineage>
        <taxon>Bacteria</taxon>
        <taxon>Bacillati</taxon>
        <taxon>Actinomycetota</taxon>
        <taxon>Thermoleophilia</taxon>
        <taxon>Solirubrobacterales</taxon>
        <taxon>Solirubrobacteraceae</taxon>
        <taxon>Solirubrobacter</taxon>
    </lineage>
</organism>
<dbReference type="InterPro" id="IPR035965">
    <property type="entry name" value="PAS-like_dom_sf"/>
</dbReference>
<dbReference type="EMBL" id="RBIL01000001">
    <property type="protein sequence ID" value="RKQ90946.1"/>
    <property type="molecule type" value="Genomic_DNA"/>
</dbReference>
<dbReference type="SMART" id="SM00331">
    <property type="entry name" value="PP2C_SIG"/>
    <property type="match status" value="1"/>
</dbReference>
<proteinExistence type="predicted"/>
<dbReference type="GO" id="GO:0016791">
    <property type="term" value="F:phosphatase activity"/>
    <property type="evidence" value="ECO:0007669"/>
    <property type="project" value="TreeGrafter"/>
</dbReference>
<comment type="caution">
    <text evidence="4">The sequence shown here is derived from an EMBL/GenBank/DDBJ whole genome shotgun (WGS) entry which is preliminary data.</text>
</comment>
<dbReference type="PANTHER" id="PTHR43156">
    <property type="entry name" value="STAGE II SPORULATION PROTEIN E-RELATED"/>
    <property type="match status" value="1"/>
</dbReference>
<sequence>MGAALKTAAGLASELLERRSPAVARRLAPRERAVELTAAGLFLVVAGVMGAAADPEPVTTAALLVASYALVRRVRFPFGPGLIRPTQVVFVPMLFLTPAAAVPLLVTLGAVGGELPDLLRKRAHPERLAVVVADGWYAIPPAIVVALAGDPTLLVLCLALLAQFAGDLTASAAREWFGARITLGELLPVLALVYLIDATLAPIGFLAARASEVHDYAYLLAVAPAALLGLIAGERSQRIEHELELERAFRRSTRALDARAEDLRRQAGRLQSGDAPEDRARLEQILLATTVEALRADAGRLSEIGEDGRLHARMVIGEGGAALELAELALGAPQADALAIGVGHDHVLAVMRSAAPFSAVERDLLEHLAAQAAVTLENLRLEELMRRKEAELRTILEGVTDAIAAEDPDGRLVFANGAATRLLDGAATLGDALGVAPTLLPSRHVLAGAPAEPLVIKRERRWARVRASPVLEGTRTRLAISVIEDITEIKQAEESQRFLAEASRALASSLQLDRTLPEVTRLAARHFDGACVIELDGTQRFRAGTGMPSVLFPLHQGRMLLGGSVDHATGGELALRVGNAVENARLYRQREAIAHTLQQSLLPPELPKIPGLDVAALYRPAGEVNEVGGDFYDLFGTGRDEWFAVVGDVCGKGAEAAAVTALARYTIRAAVTRHRSPANVLRWLNAAMLRQQADRFVTLACVRIELADVVTVTVACGGHPAPRVLRSTGLVEELGAIGTVVGLLEAVAAEDRTTRLAPGDALVLYTDGLTEARAPHVMTPAQLDSAVAGARRLDARGIVEHLSAQVPDPLRDDLALLALKVQPLE</sequence>
<protein>
    <submittedName>
        <fullName evidence="4">Stage II sporulation protein E</fullName>
    </submittedName>
</protein>
<dbReference type="Gene3D" id="3.30.450.20">
    <property type="entry name" value="PAS domain"/>
    <property type="match status" value="1"/>
</dbReference>
<dbReference type="InterPro" id="IPR000014">
    <property type="entry name" value="PAS"/>
</dbReference>
<keyword evidence="2" id="KW-1133">Transmembrane helix</keyword>
<name>A0A660L987_9ACTN</name>
<feature type="transmembrane region" description="Helical" evidence="2">
    <location>
        <begin position="88"/>
        <end position="111"/>
    </location>
</feature>
<dbReference type="AlphaFoldDB" id="A0A660L987"/>
<dbReference type="Proteomes" id="UP000278962">
    <property type="component" value="Unassembled WGS sequence"/>
</dbReference>
<dbReference type="Gene3D" id="3.60.40.10">
    <property type="entry name" value="PPM-type phosphatase domain"/>
    <property type="match status" value="1"/>
</dbReference>
<gene>
    <name evidence="4" type="ORF">C8N24_0761</name>
</gene>
<dbReference type="RefSeq" id="WP_121248150.1">
    <property type="nucleotide sequence ID" value="NZ_RBIL01000001.1"/>
</dbReference>
<keyword evidence="2" id="KW-0812">Transmembrane</keyword>
<dbReference type="InterPro" id="IPR001932">
    <property type="entry name" value="PPM-type_phosphatase-like_dom"/>
</dbReference>
<dbReference type="InterPro" id="IPR052016">
    <property type="entry name" value="Bact_Sigma-Reg"/>
</dbReference>
<evidence type="ECO:0000313" key="5">
    <source>
        <dbReference type="Proteomes" id="UP000278962"/>
    </source>
</evidence>
<evidence type="ECO:0000259" key="3">
    <source>
        <dbReference type="PROSITE" id="PS50112"/>
    </source>
</evidence>
<feature type="transmembrane region" description="Helical" evidence="2">
    <location>
        <begin position="33"/>
        <end position="52"/>
    </location>
</feature>
<keyword evidence="5" id="KW-1185">Reference proteome</keyword>
<evidence type="ECO:0000256" key="1">
    <source>
        <dbReference type="ARBA" id="ARBA00022801"/>
    </source>
</evidence>
<dbReference type="InterPro" id="IPR036457">
    <property type="entry name" value="PPM-type-like_dom_sf"/>
</dbReference>
<dbReference type="Pfam" id="PF07228">
    <property type="entry name" value="SpoIIE"/>
    <property type="match status" value="1"/>
</dbReference>
<feature type="domain" description="PAS" evidence="3">
    <location>
        <begin position="388"/>
        <end position="423"/>
    </location>
</feature>
<evidence type="ECO:0000313" key="4">
    <source>
        <dbReference type="EMBL" id="RKQ90946.1"/>
    </source>
</evidence>
<feature type="transmembrane region" description="Helical" evidence="2">
    <location>
        <begin position="142"/>
        <end position="165"/>
    </location>
</feature>
<reference evidence="4 5" key="1">
    <citation type="submission" date="2018-10" db="EMBL/GenBank/DDBJ databases">
        <title>Genomic Encyclopedia of Archaeal and Bacterial Type Strains, Phase II (KMG-II): from individual species to whole genera.</title>
        <authorList>
            <person name="Goeker M."/>
        </authorList>
    </citation>
    <scope>NUCLEOTIDE SEQUENCE [LARGE SCALE GENOMIC DNA]</scope>
    <source>
        <strain evidence="4 5">DSM 14954</strain>
    </source>
</reference>
<feature type="transmembrane region" description="Helical" evidence="2">
    <location>
        <begin position="58"/>
        <end position="76"/>
    </location>
</feature>
<accession>A0A660L987</accession>
<keyword evidence="1" id="KW-0378">Hydrolase</keyword>
<dbReference type="PANTHER" id="PTHR43156:SF2">
    <property type="entry name" value="STAGE II SPORULATION PROTEIN E"/>
    <property type="match status" value="1"/>
</dbReference>